<dbReference type="GO" id="GO:0006432">
    <property type="term" value="P:phenylalanyl-tRNA aminoacylation"/>
    <property type="evidence" value="ECO:0007669"/>
    <property type="project" value="UniProtKB-UniRule"/>
</dbReference>
<evidence type="ECO:0000256" key="13">
    <source>
        <dbReference type="ARBA" id="ARBA00023146"/>
    </source>
</evidence>
<keyword evidence="8 15" id="KW-0547">Nucleotide-binding</keyword>
<keyword evidence="13 15" id="KW-0030">Aminoacyl-tRNA synthetase</keyword>
<dbReference type="CDD" id="cd02796">
    <property type="entry name" value="tRNA_bind_bactPheRS"/>
    <property type="match status" value="1"/>
</dbReference>
<dbReference type="GO" id="GO:0005524">
    <property type="term" value="F:ATP binding"/>
    <property type="evidence" value="ECO:0007669"/>
    <property type="project" value="UniProtKB-UniRule"/>
</dbReference>
<dbReference type="EC" id="6.1.1.20" evidence="15"/>
<evidence type="ECO:0000256" key="9">
    <source>
        <dbReference type="ARBA" id="ARBA00022840"/>
    </source>
</evidence>
<feature type="domain" description="FDX-ACB" evidence="18">
    <location>
        <begin position="715"/>
        <end position="814"/>
    </location>
</feature>
<dbReference type="SUPFAM" id="SSF54991">
    <property type="entry name" value="Anticodon-binding domain of PheRS"/>
    <property type="match status" value="1"/>
</dbReference>
<dbReference type="SUPFAM" id="SSF46955">
    <property type="entry name" value="Putative DNA-binding domain"/>
    <property type="match status" value="1"/>
</dbReference>
<evidence type="ECO:0000256" key="7">
    <source>
        <dbReference type="ARBA" id="ARBA00022723"/>
    </source>
</evidence>
<evidence type="ECO:0000256" key="12">
    <source>
        <dbReference type="ARBA" id="ARBA00022917"/>
    </source>
</evidence>
<dbReference type="InterPro" id="IPR002547">
    <property type="entry name" value="tRNA-bd_dom"/>
</dbReference>
<evidence type="ECO:0000256" key="14">
    <source>
        <dbReference type="ARBA" id="ARBA00049255"/>
    </source>
</evidence>
<dbReference type="InterPro" id="IPR005147">
    <property type="entry name" value="tRNA_synthase_B5-dom"/>
</dbReference>
<dbReference type="SUPFAM" id="SSF50249">
    <property type="entry name" value="Nucleic acid-binding proteins"/>
    <property type="match status" value="1"/>
</dbReference>
<keyword evidence="4 15" id="KW-0963">Cytoplasm</keyword>
<dbReference type="Proteomes" id="UP000247465">
    <property type="component" value="Chromosome"/>
</dbReference>
<dbReference type="KEGG" id="mtar:DF168_01875"/>
<keyword evidence="11 16" id="KW-0694">RNA-binding</keyword>
<dbReference type="PANTHER" id="PTHR10947">
    <property type="entry name" value="PHENYLALANYL-TRNA SYNTHETASE BETA CHAIN AND LEUCINE-RICH REPEAT-CONTAINING PROTEIN 47"/>
    <property type="match status" value="1"/>
</dbReference>
<dbReference type="GO" id="GO:0000049">
    <property type="term" value="F:tRNA binding"/>
    <property type="evidence" value="ECO:0007669"/>
    <property type="project" value="UniProtKB-UniRule"/>
</dbReference>
<dbReference type="InterPro" id="IPR005146">
    <property type="entry name" value="B3/B4_tRNA-bd"/>
</dbReference>
<dbReference type="Pfam" id="PF01588">
    <property type="entry name" value="tRNA_bind"/>
    <property type="match status" value="1"/>
</dbReference>
<dbReference type="PROSITE" id="PS51447">
    <property type="entry name" value="FDX_ACB"/>
    <property type="match status" value="1"/>
</dbReference>
<dbReference type="Pfam" id="PF17759">
    <property type="entry name" value="tRNA_synthFbeta"/>
    <property type="match status" value="1"/>
</dbReference>
<dbReference type="GO" id="GO:0000287">
    <property type="term" value="F:magnesium ion binding"/>
    <property type="evidence" value="ECO:0007669"/>
    <property type="project" value="UniProtKB-UniRule"/>
</dbReference>
<keyword evidence="7 15" id="KW-0479">Metal-binding</keyword>
<reference evidence="20 21" key="1">
    <citation type="submission" date="2018-06" db="EMBL/GenBank/DDBJ databases">
        <title>Draft Genome Sequence of a Novel Marine Bacterium Related to the Verrucomicrobia.</title>
        <authorList>
            <person name="Vosseberg J."/>
            <person name="Martijn J."/>
            <person name="Ettema T.J.G."/>
        </authorList>
    </citation>
    <scope>NUCLEOTIDE SEQUENCE [LARGE SCALE GENOMIC DNA]</scope>
    <source>
        <strain evidence="20">TARA_B100001123</strain>
    </source>
</reference>
<evidence type="ECO:0000313" key="21">
    <source>
        <dbReference type="Proteomes" id="UP000247465"/>
    </source>
</evidence>
<evidence type="ECO:0000256" key="3">
    <source>
        <dbReference type="ARBA" id="ARBA00011209"/>
    </source>
</evidence>
<dbReference type="InterPro" id="IPR045864">
    <property type="entry name" value="aa-tRNA-synth_II/BPL/LPL"/>
</dbReference>
<dbReference type="GO" id="GO:0004826">
    <property type="term" value="F:phenylalanine-tRNA ligase activity"/>
    <property type="evidence" value="ECO:0007669"/>
    <property type="project" value="UniProtKB-UniRule"/>
</dbReference>
<dbReference type="Gene3D" id="3.30.56.10">
    <property type="match status" value="2"/>
</dbReference>
<dbReference type="Pfam" id="PF03483">
    <property type="entry name" value="B3_4"/>
    <property type="match status" value="1"/>
</dbReference>
<protein>
    <recommendedName>
        <fullName evidence="15">Phenylalanine--tRNA ligase beta subunit</fullName>
        <ecNumber evidence="15">6.1.1.20</ecNumber>
    </recommendedName>
    <alternativeName>
        <fullName evidence="15">Phenylalanyl-tRNA synthetase beta subunit</fullName>
        <shortName evidence="15">PheRS</shortName>
    </alternativeName>
</protein>
<dbReference type="InterPro" id="IPR004532">
    <property type="entry name" value="Phe-tRNA-ligase_IIc_bsu_bact"/>
</dbReference>
<evidence type="ECO:0000256" key="15">
    <source>
        <dbReference type="HAMAP-Rule" id="MF_00283"/>
    </source>
</evidence>
<evidence type="ECO:0000259" key="17">
    <source>
        <dbReference type="PROSITE" id="PS50886"/>
    </source>
</evidence>
<dbReference type="Gene3D" id="3.50.40.10">
    <property type="entry name" value="Phenylalanyl-trna Synthetase, Chain B, domain 3"/>
    <property type="match status" value="1"/>
</dbReference>
<feature type="domain" description="B5" evidence="19">
    <location>
        <begin position="408"/>
        <end position="486"/>
    </location>
</feature>
<dbReference type="Gene3D" id="3.30.70.380">
    <property type="entry name" value="Ferrodoxin-fold anticodon-binding domain"/>
    <property type="match status" value="1"/>
</dbReference>
<dbReference type="InterPro" id="IPR005121">
    <property type="entry name" value="Fdx_antiC-bd"/>
</dbReference>
<dbReference type="InterPro" id="IPR041616">
    <property type="entry name" value="PheRS_beta_core"/>
</dbReference>
<dbReference type="PROSITE" id="PS50886">
    <property type="entry name" value="TRBD"/>
    <property type="match status" value="1"/>
</dbReference>
<dbReference type="SMART" id="SM00873">
    <property type="entry name" value="B3_4"/>
    <property type="match status" value="1"/>
</dbReference>
<dbReference type="EMBL" id="CP029803">
    <property type="protein sequence ID" value="AWT60658.1"/>
    <property type="molecule type" value="Genomic_DNA"/>
</dbReference>
<sequence>MKISFEWLRRYLPLECAAEEVEEALTLIGFEVDGVKRIGIPLLENVLVGEVISMTRHPNADRLTLCKVRIREEDEANEIICGASNYKVGDRVVVALNGAVLPGGVKIKRSKIRGVVSDGMMCSARELSLGNDHEGILILESRPEIGTSINEVFPEGDVIFDVEITPNRPDCLSCIGVVRELGAFFQLPVSLPEISSEDLDESASPSSDILKGVRIETSENCLYYLAYSIVGITIGPSPEWLSRLIMAIGLRPVNNVVDVTNFVLYEMGQPLHAFDAAKISGQTIVIRQAQDDEEITTLDGQLRTLTPENMVIADLGKPMAVAGVMGSIDAELDEGTTDVVLESAHFAPTNIRRTSRQLVLSTDASYRFERGVDPSLTERAARRAIDLIIQVGGGRCLGVPHVAGELPKFDRKIEIDAGFIERHLGFEVEKERIWKIFRSLDLEVGEPVGGNDGRAVRIPSHRADLERPIDLVEEFLRIYGTDRIPNAEVAASSVAQEDDQVSQFRGQVASFFRAQGFYECVNMSMCELKTVDAWHGGDASSLLKLANPLTEDQAYLRPSLIPGLLDNLRLNRFRGNDIERLFEIGSIFRAEEGKLWEILSVGFLLVQAPRPSGWLVREEPDFYTVSGLVERLFSLLGVDFADLNFKPVKDDNTWQKGHSGCLGQFTDGFEAKVGTVDLKILKSWGVEGIVLAGSLSFLPKFLRRKISPPSYQPDSPYPSATKDISLVVPETESAGTVRSRLESISKEAVIDQFDVESVSIFDVFRGEGLPDGTKSFAFALAFRSDQRTLTDNEVNSAFERIVLRITEGTGYQLRS</sequence>
<feature type="binding site" evidence="15">
    <location>
        <position position="464"/>
    </location>
    <ligand>
        <name>Mg(2+)</name>
        <dbReference type="ChEBI" id="CHEBI:18420"/>
        <note>shared with alpha subunit</note>
    </ligand>
</feature>
<evidence type="ECO:0000256" key="10">
    <source>
        <dbReference type="ARBA" id="ARBA00022842"/>
    </source>
</evidence>
<proteinExistence type="inferred from homology"/>
<dbReference type="FunFam" id="2.40.50.140:FF:000045">
    <property type="entry name" value="Phenylalanine--tRNA ligase beta subunit"/>
    <property type="match status" value="1"/>
</dbReference>
<dbReference type="AlphaFoldDB" id="A0A2Z4AHI9"/>
<dbReference type="Gene3D" id="2.40.50.140">
    <property type="entry name" value="Nucleic acid-binding proteins"/>
    <property type="match status" value="1"/>
</dbReference>
<feature type="binding site" evidence="15">
    <location>
        <position position="473"/>
    </location>
    <ligand>
        <name>Mg(2+)</name>
        <dbReference type="ChEBI" id="CHEBI:18420"/>
        <note>shared with alpha subunit</note>
    </ligand>
</feature>
<name>A0A2Z4AHI9_9BACT</name>
<keyword evidence="12 15" id="KW-0648">Protein biosynthesis</keyword>
<dbReference type="SUPFAM" id="SSF55681">
    <property type="entry name" value="Class II aaRS and biotin synthetases"/>
    <property type="match status" value="1"/>
</dbReference>
<keyword evidence="6 15" id="KW-0436">Ligase</keyword>
<dbReference type="SMART" id="SM00896">
    <property type="entry name" value="FDX-ACB"/>
    <property type="match status" value="1"/>
</dbReference>
<dbReference type="PROSITE" id="PS51483">
    <property type="entry name" value="B5"/>
    <property type="match status" value="1"/>
</dbReference>
<dbReference type="GO" id="GO:0009328">
    <property type="term" value="C:phenylalanine-tRNA ligase complex"/>
    <property type="evidence" value="ECO:0007669"/>
    <property type="project" value="TreeGrafter"/>
</dbReference>
<comment type="catalytic activity">
    <reaction evidence="14 15">
        <text>tRNA(Phe) + L-phenylalanine + ATP = L-phenylalanyl-tRNA(Phe) + AMP + diphosphate + H(+)</text>
        <dbReference type="Rhea" id="RHEA:19413"/>
        <dbReference type="Rhea" id="RHEA-COMP:9668"/>
        <dbReference type="Rhea" id="RHEA-COMP:9699"/>
        <dbReference type="ChEBI" id="CHEBI:15378"/>
        <dbReference type="ChEBI" id="CHEBI:30616"/>
        <dbReference type="ChEBI" id="CHEBI:33019"/>
        <dbReference type="ChEBI" id="CHEBI:58095"/>
        <dbReference type="ChEBI" id="CHEBI:78442"/>
        <dbReference type="ChEBI" id="CHEBI:78531"/>
        <dbReference type="ChEBI" id="CHEBI:456215"/>
        <dbReference type="EC" id="6.1.1.20"/>
    </reaction>
</comment>
<comment type="cofactor">
    <cofactor evidence="15">
        <name>Mg(2+)</name>
        <dbReference type="ChEBI" id="CHEBI:18420"/>
    </cofactor>
    <text evidence="15">Binds 2 magnesium ions per tetramer.</text>
</comment>
<evidence type="ECO:0000256" key="6">
    <source>
        <dbReference type="ARBA" id="ARBA00022598"/>
    </source>
</evidence>
<dbReference type="NCBIfam" id="TIGR00472">
    <property type="entry name" value="pheT_bact"/>
    <property type="match status" value="1"/>
</dbReference>
<dbReference type="InterPro" id="IPR036690">
    <property type="entry name" value="Fdx_antiC-bd_sf"/>
</dbReference>
<dbReference type="HAMAP" id="MF_00283">
    <property type="entry name" value="Phe_tRNA_synth_beta1"/>
    <property type="match status" value="1"/>
</dbReference>
<dbReference type="InterPro" id="IPR020825">
    <property type="entry name" value="Phe-tRNA_synthase-like_B3/B4"/>
</dbReference>
<dbReference type="NCBIfam" id="NF045760">
    <property type="entry name" value="YtpR"/>
    <property type="match status" value="1"/>
</dbReference>
<evidence type="ECO:0000256" key="16">
    <source>
        <dbReference type="PROSITE-ProRule" id="PRU00209"/>
    </source>
</evidence>
<evidence type="ECO:0000259" key="19">
    <source>
        <dbReference type="PROSITE" id="PS51483"/>
    </source>
</evidence>
<dbReference type="SMART" id="SM00874">
    <property type="entry name" value="B5"/>
    <property type="match status" value="1"/>
</dbReference>
<keyword evidence="10 15" id="KW-0460">Magnesium</keyword>
<organism evidence="20 21">
    <name type="scientific">Candidatus Moanibacter tarae</name>
    <dbReference type="NCBI Taxonomy" id="2200854"/>
    <lineage>
        <taxon>Bacteria</taxon>
        <taxon>Pseudomonadati</taxon>
        <taxon>Verrucomicrobiota</taxon>
        <taxon>Opitutia</taxon>
        <taxon>Puniceicoccales</taxon>
        <taxon>Puniceicoccales incertae sedis</taxon>
        <taxon>Candidatus Moanibacter</taxon>
    </lineage>
</organism>
<dbReference type="InterPro" id="IPR009061">
    <property type="entry name" value="DNA-bd_dom_put_sf"/>
</dbReference>
<comment type="similarity">
    <text evidence="2 15">Belongs to the phenylalanyl-tRNA synthetase beta subunit family. Type 1 subfamily.</text>
</comment>
<evidence type="ECO:0000259" key="18">
    <source>
        <dbReference type="PROSITE" id="PS51447"/>
    </source>
</evidence>
<dbReference type="Gene3D" id="3.30.930.10">
    <property type="entry name" value="Bira Bifunctional Protein, Domain 2"/>
    <property type="match status" value="1"/>
</dbReference>
<dbReference type="Pfam" id="PF03147">
    <property type="entry name" value="FDX-ACB"/>
    <property type="match status" value="1"/>
</dbReference>
<dbReference type="InterPro" id="IPR012340">
    <property type="entry name" value="NA-bd_OB-fold"/>
</dbReference>
<evidence type="ECO:0000256" key="5">
    <source>
        <dbReference type="ARBA" id="ARBA00022555"/>
    </source>
</evidence>
<accession>A0A2Z4AHI9</accession>
<keyword evidence="5 16" id="KW-0820">tRNA-binding</keyword>
<evidence type="ECO:0000256" key="1">
    <source>
        <dbReference type="ARBA" id="ARBA00004496"/>
    </source>
</evidence>
<dbReference type="InterPro" id="IPR045060">
    <property type="entry name" value="Phe-tRNA-ligase_IIc_bsu"/>
</dbReference>
<evidence type="ECO:0000256" key="4">
    <source>
        <dbReference type="ARBA" id="ARBA00022490"/>
    </source>
</evidence>
<gene>
    <name evidence="15 20" type="primary">pheT</name>
    <name evidence="20" type="ORF">DF168_01875</name>
</gene>
<evidence type="ECO:0000313" key="20">
    <source>
        <dbReference type="EMBL" id="AWT60658.1"/>
    </source>
</evidence>
<dbReference type="SUPFAM" id="SSF56037">
    <property type="entry name" value="PheT/TilS domain"/>
    <property type="match status" value="1"/>
</dbReference>
<feature type="domain" description="TRNA-binding" evidence="17">
    <location>
        <begin position="40"/>
        <end position="150"/>
    </location>
</feature>
<dbReference type="InterPro" id="IPR033714">
    <property type="entry name" value="tRNA_bind_bactPheRS"/>
</dbReference>
<keyword evidence="9 15" id="KW-0067">ATP-binding</keyword>
<feature type="binding site" evidence="15">
    <location>
        <position position="474"/>
    </location>
    <ligand>
        <name>Mg(2+)</name>
        <dbReference type="ChEBI" id="CHEBI:18420"/>
        <note>shared with alpha subunit</note>
    </ligand>
</feature>
<dbReference type="PANTHER" id="PTHR10947:SF0">
    <property type="entry name" value="PHENYLALANINE--TRNA LIGASE BETA SUBUNIT"/>
    <property type="match status" value="1"/>
</dbReference>
<dbReference type="Pfam" id="PF03484">
    <property type="entry name" value="B5"/>
    <property type="match status" value="1"/>
</dbReference>
<comment type="subunit">
    <text evidence="3 15">Tetramer of two alpha and two beta subunits.</text>
</comment>
<evidence type="ECO:0000256" key="2">
    <source>
        <dbReference type="ARBA" id="ARBA00008653"/>
    </source>
</evidence>
<comment type="subcellular location">
    <subcellularLocation>
        <location evidence="1 15">Cytoplasm</location>
    </subcellularLocation>
</comment>
<evidence type="ECO:0000256" key="11">
    <source>
        <dbReference type="ARBA" id="ARBA00022884"/>
    </source>
</evidence>
<evidence type="ECO:0000256" key="8">
    <source>
        <dbReference type="ARBA" id="ARBA00022741"/>
    </source>
</evidence>
<feature type="binding site" evidence="15">
    <location>
        <position position="470"/>
    </location>
    <ligand>
        <name>Mg(2+)</name>
        <dbReference type="ChEBI" id="CHEBI:18420"/>
        <note>shared with alpha subunit</note>
    </ligand>
</feature>